<dbReference type="Pfam" id="PF08681">
    <property type="entry name" value="TacA1"/>
    <property type="match status" value="1"/>
</dbReference>
<evidence type="ECO:0008006" key="5">
    <source>
        <dbReference type="Google" id="ProtNLM"/>
    </source>
</evidence>
<gene>
    <name evidence="3" type="ORF">BPLFYP29_01276</name>
</gene>
<dbReference type="EMBL" id="CABHOD010000007">
    <property type="protein sequence ID" value="VUX64044.1"/>
    <property type="molecule type" value="Genomic_DNA"/>
</dbReference>
<dbReference type="GO" id="GO:0006355">
    <property type="term" value="P:regulation of DNA-templated transcription"/>
    <property type="evidence" value="ECO:0007669"/>
    <property type="project" value="InterPro"/>
</dbReference>
<dbReference type="InterPro" id="IPR010985">
    <property type="entry name" value="Ribbon_hlx_hlx"/>
</dbReference>
<accession>A0AAX3IXB6</accession>
<evidence type="ECO:0000313" key="3">
    <source>
        <dbReference type="EMBL" id="VUX64044.1"/>
    </source>
</evidence>
<evidence type="ECO:0000256" key="2">
    <source>
        <dbReference type="ARBA" id="ARBA00049988"/>
    </source>
</evidence>
<reference evidence="3 4" key="1">
    <citation type="submission" date="2019-07" db="EMBL/GenBank/DDBJ databases">
        <authorList>
            <person name="Chang H.-W."/>
            <person name="Raman A."/>
            <person name="Venkatesh S."/>
            <person name="Gehrig J."/>
        </authorList>
    </citation>
    <scope>NUCLEOTIDE SEQUENCE [LARGE SCALE GENOMIC DNA]</scope>
    <source>
        <strain evidence="3">Bifidobacterium_pseudocatenulatum_LFYP_29</strain>
    </source>
</reference>
<dbReference type="Proteomes" id="UP000331308">
    <property type="component" value="Unassembled WGS sequence"/>
</dbReference>
<evidence type="ECO:0000313" key="4">
    <source>
        <dbReference type="Proteomes" id="UP000331308"/>
    </source>
</evidence>
<organism evidence="3 4">
    <name type="scientific">Bifidobacterium pseudocatenulatum</name>
    <dbReference type="NCBI Taxonomy" id="28026"/>
    <lineage>
        <taxon>Bacteria</taxon>
        <taxon>Bacillati</taxon>
        <taxon>Actinomycetota</taxon>
        <taxon>Actinomycetes</taxon>
        <taxon>Bifidobacteriales</taxon>
        <taxon>Bifidobacteriaceae</taxon>
        <taxon>Bifidobacterium</taxon>
    </lineage>
</organism>
<protein>
    <recommendedName>
        <fullName evidence="5">DUF1778 domain-containing protein</fullName>
    </recommendedName>
</protein>
<dbReference type="SUPFAM" id="SSF47598">
    <property type="entry name" value="Ribbon-helix-helix"/>
    <property type="match status" value="1"/>
</dbReference>
<dbReference type="AlphaFoldDB" id="A0AAX3IXB6"/>
<sequence>MPYTINMATTFGNRTSRLDIRLTAEQRALIERAVSLKGSTLTQWTAQHLLEAAQREIEEASSLKLENEAFDAFLRALDEPVPAEMAELMQREPQWA</sequence>
<comment type="similarity">
    <text evidence="2">Belongs to the TacA antitoxin family.</text>
</comment>
<keyword evidence="1" id="KW-1277">Toxin-antitoxin system</keyword>
<dbReference type="InterPro" id="IPR014795">
    <property type="entry name" value="TacA_1-like"/>
</dbReference>
<dbReference type="Gene3D" id="1.20.5.780">
    <property type="entry name" value="Single helix bin"/>
    <property type="match status" value="1"/>
</dbReference>
<proteinExistence type="inferred from homology"/>
<comment type="caution">
    <text evidence="3">The sequence shown here is derived from an EMBL/GenBank/DDBJ whole genome shotgun (WGS) entry which is preliminary data.</text>
</comment>
<name>A0AAX3IXB6_BIFPS</name>
<evidence type="ECO:0000256" key="1">
    <source>
        <dbReference type="ARBA" id="ARBA00022649"/>
    </source>
</evidence>
<dbReference type="PANTHER" id="PTHR35401">
    <property type="entry name" value="COPG FAMILY HELIX-TURN-HELIX PROTEIN-RELATED-RELATED"/>
    <property type="match status" value="1"/>
</dbReference>